<dbReference type="EMBL" id="QVMU01000001">
    <property type="protein sequence ID" value="RJX75699.1"/>
    <property type="molecule type" value="Genomic_DNA"/>
</dbReference>
<gene>
    <name evidence="1" type="ORF">DZ860_03210</name>
</gene>
<evidence type="ECO:0000313" key="2">
    <source>
        <dbReference type="Proteomes" id="UP000273252"/>
    </source>
</evidence>
<reference evidence="1 2" key="1">
    <citation type="submission" date="2018-08" db="EMBL/GenBank/DDBJ databases">
        <title>Vibrio isolated from the Eastern China Marginal Seas.</title>
        <authorList>
            <person name="Li Y."/>
        </authorList>
    </citation>
    <scope>NUCLEOTIDE SEQUENCE [LARGE SCALE GENOMIC DNA]</scope>
    <source>
        <strain evidence="1 2">BEI233</strain>
    </source>
</reference>
<proteinExistence type="predicted"/>
<protein>
    <submittedName>
        <fullName evidence="1">Uncharacterized protein</fullName>
    </submittedName>
</protein>
<keyword evidence="2" id="KW-1185">Reference proteome</keyword>
<dbReference type="AlphaFoldDB" id="A0A3A6R424"/>
<name>A0A3A6R424_9VIBR</name>
<dbReference type="RefSeq" id="WP_120029454.1">
    <property type="nucleotide sequence ID" value="NZ_QVMU01000001.1"/>
</dbReference>
<dbReference type="Proteomes" id="UP000273252">
    <property type="component" value="Unassembled WGS sequence"/>
</dbReference>
<evidence type="ECO:0000313" key="1">
    <source>
        <dbReference type="EMBL" id="RJX75699.1"/>
    </source>
</evidence>
<organism evidence="1 2">
    <name type="scientific">Vibrio sinensis</name>
    <dbReference type="NCBI Taxonomy" id="2302434"/>
    <lineage>
        <taxon>Bacteria</taxon>
        <taxon>Pseudomonadati</taxon>
        <taxon>Pseudomonadota</taxon>
        <taxon>Gammaproteobacteria</taxon>
        <taxon>Vibrionales</taxon>
        <taxon>Vibrionaceae</taxon>
        <taxon>Vibrio</taxon>
    </lineage>
</organism>
<dbReference type="OrthoDB" id="9180779at2"/>
<comment type="caution">
    <text evidence="1">The sequence shown here is derived from an EMBL/GenBank/DDBJ whole genome shotgun (WGS) entry which is preliminary data.</text>
</comment>
<sequence length="157" mass="17887">MKNKISVSNQNSLDVVADGAIANQFTADGRIIPVIILNTEKDRRLCDLASIHKDSAFGDVESRWALKRFSKKFVYLVLRFEKPVELEVVVKFDVYTQMSLIDGIIQSRAVYVQPGKNGDRVGNTIDVPKILVEIPTRTTFDDWESIMTKTIEKRLKR</sequence>
<accession>A0A3A6R424</accession>